<feature type="region of interest" description="Disordered" evidence="1">
    <location>
        <begin position="11"/>
        <end position="51"/>
    </location>
</feature>
<keyword evidence="3" id="KW-1185">Reference proteome</keyword>
<evidence type="ECO:0000313" key="2">
    <source>
        <dbReference type="EMBL" id="WXB04559.1"/>
    </source>
</evidence>
<dbReference type="Proteomes" id="UP001374803">
    <property type="component" value="Chromosome"/>
</dbReference>
<organism evidence="2 3">
    <name type="scientific">Pendulispora rubella</name>
    <dbReference type="NCBI Taxonomy" id="2741070"/>
    <lineage>
        <taxon>Bacteria</taxon>
        <taxon>Pseudomonadati</taxon>
        <taxon>Myxococcota</taxon>
        <taxon>Myxococcia</taxon>
        <taxon>Myxococcales</taxon>
        <taxon>Sorangiineae</taxon>
        <taxon>Pendulisporaceae</taxon>
        <taxon>Pendulispora</taxon>
    </lineage>
</organism>
<dbReference type="RefSeq" id="WP_394834203.1">
    <property type="nucleotide sequence ID" value="NZ_CP089929.1"/>
</dbReference>
<evidence type="ECO:0000313" key="3">
    <source>
        <dbReference type="Proteomes" id="UP001374803"/>
    </source>
</evidence>
<protein>
    <submittedName>
        <fullName evidence="2">Uncharacterized protein</fullName>
    </submittedName>
</protein>
<evidence type="ECO:0000256" key="1">
    <source>
        <dbReference type="SAM" id="MobiDB-lite"/>
    </source>
</evidence>
<dbReference type="EMBL" id="CP089983">
    <property type="protein sequence ID" value="WXB04559.1"/>
    <property type="molecule type" value="Genomic_DNA"/>
</dbReference>
<proteinExistence type="predicted"/>
<accession>A0ABZ2L4R5</accession>
<name>A0ABZ2L4R5_9BACT</name>
<gene>
    <name evidence="2" type="ORF">LVJ94_47660</name>
</gene>
<sequence>MIVWNLAACSDGADSGGRSTDDPLASAPDGGCDPGPPTDAGTDTGADAGGTCRGTPFHEALVVPLPSTYTVAGFTFFSGYREFEEFDFATQQDPRRVLHHAHDDFVNGNLQVLREDQIYHPEERILSLAKNQRISEITRSGQLREYRVRQSSDANLQDYTYNLPTLGPTSVMTTVDRWNTPSTGRTEYYLVRNGAEIYQKEGYKTVWSMAANLAGSGTSAWEGLAATSEESTGGLVLFLNAKLDAGGYGIFEQRWPNSLPSSAGPAALVMPNTHAVPFGVSDDGCELYASRKNGSNLEVVVYRR</sequence>
<reference evidence="2" key="1">
    <citation type="submission" date="2021-12" db="EMBL/GenBank/DDBJ databases">
        <title>Discovery of the Pendulisporaceae a myxobacterial family with distinct sporulation behavior and unique specialized metabolism.</title>
        <authorList>
            <person name="Garcia R."/>
            <person name="Popoff A."/>
            <person name="Bader C.D."/>
            <person name="Loehr J."/>
            <person name="Walesch S."/>
            <person name="Walt C."/>
            <person name="Boldt J."/>
            <person name="Bunk B."/>
            <person name="Haeckl F.J.F.P.J."/>
            <person name="Gunesch A.P."/>
            <person name="Birkelbach J."/>
            <person name="Nuebel U."/>
            <person name="Pietschmann T."/>
            <person name="Bach T."/>
            <person name="Mueller R."/>
        </authorList>
    </citation>
    <scope>NUCLEOTIDE SEQUENCE</scope>
    <source>
        <strain evidence="2">MSr11367</strain>
    </source>
</reference>